<evidence type="ECO:0000259" key="1">
    <source>
        <dbReference type="Pfam" id="PF19081"/>
    </source>
</evidence>
<feature type="non-terminal residue" evidence="2">
    <location>
        <position position="82"/>
    </location>
</feature>
<dbReference type="AlphaFoldDB" id="A0A9X1HXS1"/>
<dbReference type="RefSeq" id="WP_225700129.1">
    <property type="nucleotide sequence ID" value="NZ_JAIXNE010000019.1"/>
</dbReference>
<proteinExistence type="predicted"/>
<accession>A0A9X1HXS1</accession>
<gene>
    <name evidence="2" type="ORF">LDX50_30695</name>
</gene>
<dbReference type="Pfam" id="PF19081">
    <property type="entry name" value="Ig_7"/>
    <property type="match status" value="1"/>
</dbReference>
<feature type="non-terminal residue" evidence="2">
    <location>
        <position position="1"/>
    </location>
</feature>
<dbReference type="Proteomes" id="UP001139409">
    <property type="component" value="Unassembled WGS sequence"/>
</dbReference>
<evidence type="ECO:0000313" key="3">
    <source>
        <dbReference type="Proteomes" id="UP001139409"/>
    </source>
</evidence>
<protein>
    <recommendedName>
        <fullName evidence="1">Ig-like domain-containing protein</fullName>
    </recommendedName>
</protein>
<keyword evidence="3" id="KW-1185">Reference proteome</keyword>
<comment type="caution">
    <text evidence="2">The sequence shown here is derived from an EMBL/GenBank/DDBJ whole genome shotgun (WGS) entry which is preliminary data.</text>
</comment>
<dbReference type="InterPro" id="IPR044023">
    <property type="entry name" value="Ig_7"/>
</dbReference>
<sequence>PICEGEPTPALTATGAGTIRWYSDAGLTNQIGVGSPFVPSAAYVDNTTAGTYSVWATSTSAGCESTGTQVDVLVEPALVVDA</sequence>
<organism evidence="2 3">
    <name type="scientific">Fulvivirga sedimenti</name>
    <dbReference type="NCBI Taxonomy" id="2879465"/>
    <lineage>
        <taxon>Bacteria</taxon>
        <taxon>Pseudomonadati</taxon>
        <taxon>Bacteroidota</taxon>
        <taxon>Cytophagia</taxon>
        <taxon>Cytophagales</taxon>
        <taxon>Fulvivirgaceae</taxon>
        <taxon>Fulvivirga</taxon>
    </lineage>
</organism>
<reference evidence="2" key="1">
    <citation type="submission" date="2021-09" db="EMBL/GenBank/DDBJ databases">
        <title>Fulvivirga sp. isolated from coastal sediment.</title>
        <authorList>
            <person name="Yu H."/>
        </authorList>
    </citation>
    <scope>NUCLEOTIDE SEQUENCE</scope>
    <source>
        <strain evidence="2">1062</strain>
    </source>
</reference>
<name>A0A9X1HXS1_9BACT</name>
<feature type="domain" description="Ig-like" evidence="1">
    <location>
        <begin position="2"/>
        <end position="76"/>
    </location>
</feature>
<dbReference type="EMBL" id="JAIXNE010000019">
    <property type="protein sequence ID" value="MCA6079270.1"/>
    <property type="molecule type" value="Genomic_DNA"/>
</dbReference>
<evidence type="ECO:0000313" key="2">
    <source>
        <dbReference type="EMBL" id="MCA6079270.1"/>
    </source>
</evidence>